<accession>A0A3R9G0C1</accession>
<evidence type="ECO:0000313" key="2">
    <source>
        <dbReference type="Proteomes" id="UP000277537"/>
    </source>
</evidence>
<gene>
    <name evidence="1" type="ORF">EGT73_18205</name>
</gene>
<reference evidence="1 2" key="1">
    <citation type="submission" date="2018-10" db="EMBL/GenBank/DDBJ databases">
        <title>Transmission dynamics of multidrug resistant bacteria on intensive care unit surfaces.</title>
        <authorList>
            <person name="D'Souza A.W."/>
            <person name="Potter R.F."/>
            <person name="Wallace M."/>
            <person name="Shupe A."/>
            <person name="Patel S."/>
            <person name="Sun S."/>
            <person name="Gul D."/>
            <person name="Kwon J.H."/>
            <person name="Andleeb S."/>
            <person name="Burnham C.-A.D."/>
            <person name="Dantas G."/>
        </authorList>
    </citation>
    <scope>NUCLEOTIDE SEQUENCE [LARGE SCALE GENOMIC DNA]</scope>
    <source>
        <strain evidence="1 2">AJ_385</strain>
    </source>
</reference>
<protein>
    <submittedName>
        <fullName evidence="1">Uncharacterized protein</fullName>
    </submittedName>
</protein>
<dbReference type="RefSeq" id="WP_125275077.1">
    <property type="nucleotide sequence ID" value="NZ_CANLDV010000001.1"/>
</dbReference>
<proteinExistence type="predicted"/>
<organism evidence="1 2">
    <name type="scientific">Acinetobacter johnsonii</name>
    <dbReference type="NCBI Taxonomy" id="40214"/>
    <lineage>
        <taxon>Bacteria</taxon>
        <taxon>Pseudomonadati</taxon>
        <taxon>Pseudomonadota</taxon>
        <taxon>Gammaproteobacteria</taxon>
        <taxon>Moraxellales</taxon>
        <taxon>Moraxellaceae</taxon>
        <taxon>Acinetobacter</taxon>
    </lineage>
</organism>
<name>A0A3R9G0C1_ACIJO</name>
<dbReference type="EMBL" id="RHXE01000089">
    <property type="protein sequence ID" value="RSE16174.1"/>
    <property type="molecule type" value="Genomic_DNA"/>
</dbReference>
<dbReference type="Proteomes" id="UP000277537">
    <property type="component" value="Unassembled WGS sequence"/>
</dbReference>
<comment type="caution">
    <text evidence="1">The sequence shown here is derived from an EMBL/GenBank/DDBJ whole genome shotgun (WGS) entry which is preliminary data.</text>
</comment>
<sequence>MIYRINPKVAYLLEQFSSLEFFETMRNNYHLFLDGLEELFEIYMHNLPYNLRDLPLPEQADINWGETVLPNLRGTMDRIDIAYAKIKSGDFTYLYCASEIRSNDKGLSEFSLHWMDDLSYEKVKQCWDYYSIARQYASIIESTYPTSWDMDTLIHDFKKNDLFNDIKLDLPNSYPIYRVNPEMMVKSNEKLEKTGIYLCQDGEGERIEFMAASEEENNGVASVLAVGHDPETYETLYAEVNWVLIERIADEGGSDNSVYVENIKALASQICPQSGNWWSPANQSRSRYFNQGEIFPEIESYWGETIWYLEVTNKVE</sequence>
<evidence type="ECO:0000313" key="1">
    <source>
        <dbReference type="EMBL" id="RSE16174.1"/>
    </source>
</evidence>
<dbReference type="AlphaFoldDB" id="A0A3R9G0C1"/>